<dbReference type="CDD" id="cd03362">
    <property type="entry name" value="TOPRIM_TopoIA_TopoIII"/>
    <property type="match status" value="1"/>
</dbReference>
<evidence type="ECO:0000259" key="12">
    <source>
        <dbReference type="PROSITE" id="PS52039"/>
    </source>
</evidence>
<dbReference type="EC" id="5.6.2.1" evidence="3"/>
<dbReference type="InterPro" id="IPR013824">
    <property type="entry name" value="Topo_IA_cen_sub1"/>
</dbReference>
<dbReference type="CDD" id="cd00186">
    <property type="entry name" value="TOP1Ac"/>
    <property type="match status" value="1"/>
</dbReference>
<evidence type="ECO:0000256" key="7">
    <source>
        <dbReference type="ARBA" id="ARBA00030003"/>
    </source>
</evidence>
<dbReference type="GO" id="GO:0006281">
    <property type="term" value="P:DNA repair"/>
    <property type="evidence" value="ECO:0007669"/>
    <property type="project" value="TreeGrafter"/>
</dbReference>
<dbReference type="InterPro" id="IPR013497">
    <property type="entry name" value="Topo_IA_cen"/>
</dbReference>
<evidence type="ECO:0000256" key="3">
    <source>
        <dbReference type="ARBA" id="ARBA00012891"/>
    </source>
</evidence>
<reference evidence="13 14" key="1">
    <citation type="submission" date="2016-11" db="EMBL/GenBank/DDBJ databases">
        <authorList>
            <person name="Jaros S."/>
            <person name="Januszkiewicz K."/>
            <person name="Wedrychowicz H."/>
        </authorList>
    </citation>
    <scope>NUCLEOTIDE SEQUENCE [LARGE SCALE GENOMIC DNA]</scope>
    <source>
        <strain evidence="13 14">DSM 21758</strain>
    </source>
</reference>
<dbReference type="Gene3D" id="2.70.20.10">
    <property type="entry name" value="Topoisomerase I, domain 3"/>
    <property type="match status" value="1"/>
</dbReference>
<evidence type="ECO:0000256" key="1">
    <source>
        <dbReference type="ARBA" id="ARBA00000213"/>
    </source>
</evidence>
<comment type="catalytic activity">
    <reaction evidence="1">
        <text>ATP-independent breakage of single-stranded DNA, followed by passage and rejoining.</text>
        <dbReference type="EC" id="5.6.2.1"/>
    </reaction>
</comment>
<dbReference type="PANTHER" id="PTHR11390">
    <property type="entry name" value="PROKARYOTIC DNA TOPOISOMERASE"/>
    <property type="match status" value="1"/>
</dbReference>
<dbReference type="SMART" id="SM00436">
    <property type="entry name" value="TOP1Bc"/>
    <property type="match status" value="1"/>
</dbReference>
<dbReference type="GO" id="GO:0003917">
    <property type="term" value="F:DNA topoisomerase type I (single strand cut, ATP-independent) activity"/>
    <property type="evidence" value="ECO:0007669"/>
    <property type="project" value="UniProtKB-EC"/>
</dbReference>
<dbReference type="GO" id="GO:0043597">
    <property type="term" value="C:cytoplasmic replication fork"/>
    <property type="evidence" value="ECO:0007669"/>
    <property type="project" value="TreeGrafter"/>
</dbReference>
<dbReference type="GO" id="GO:0006310">
    <property type="term" value="P:DNA recombination"/>
    <property type="evidence" value="ECO:0007669"/>
    <property type="project" value="TreeGrafter"/>
</dbReference>
<keyword evidence="6 13" id="KW-0413">Isomerase</keyword>
<evidence type="ECO:0000313" key="14">
    <source>
        <dbReference type="Proteomes" id="UP000184310"/>
    </source>
</evidence>
<dbReference type="PROSITE" id="PS00396">
    <property type="entry name" value="TOPO_IA_1"/>
    <property type="match status" value="1"/>
</dbReference>
<dbReference type="InterPro" id="IPR006171">
    <property type="entry name" value="TOPRIM_dom"/>
</dbReference>
<dbReference type="PROSITE" id="PS50880">
    <property type="entry name" value="TOPRIM"/>
    <property type="match status" value="1"/>
</dbReference>
<dbReference type="InterPro" id="IPR003602">
    <property type="entry name" value="Topo_IA_DNA-bd_dom"/>
</dbReference>
<organism evidence="13 14">
    <name type="scientific">Clostridium cavendishii DSM 21758</name>
    <dbReference type="NCBI Taxonomy" id="1121302"/>
    <lineage>
        <taxon>Bacteria</taxon>
        <taxon>Bacillati</taxon>
        <taxon>Bacillota</taxon>
        <taxon>Clostridia</taxon>
        <taxon>Eubacteriales</taxon>
        <taxon>Clostridiaceae</taxon>
        <taxon>Clostridium</taxon>
    </lineage>
</organism>
<dbReference type="PRINTS" id="PR00417">
    <property type="entry name" value="PRTPISMRASEI"/>
</dbReference>
<evidence type="ECO:0000256" key="6">
    <source>
        <dbReference type="ARBA" id="ARBA00023235"/>
    </source>
</evidence>
<dbReference type="Pfam" id="PF01751">
    <property type="entry name" value="Toprim"/>
    <property type="match status" value="1"/>
</dbReference>
<proteinExistence type="inferred from homology"/>
<dbReference type="InterPro" id="IPR000380">
    <property type="entry name" value="Topo_IA"/>
</dbReference>
<dbReference type="EMBL" id="FQZB01000012">
    <property type="protein sequence ID" value="SHJ98044.1"/>
    <property type="molecule type" value="Genomic_DNA"/>
</dbReference>
<dbReference type="SMART" id="SM00437">
    <property type="entry name" value="TOP1Ac"/>
    <property type="match status" value="1"/>
</dbReference>
<dbReference type="Gene3D" id="1.10.460.10">
    <property type="entry name" value="Topoisomerase I, domain 2"/>
    <property type="match status" value="1"/>
</dbReference>
<evidence type="ECO:0000256" key="4">
    <source>
        <dbReference type="ARBA" id="ARBA00023029"/>
    </source>
</evidence>
<evidence type="ECO:0000256" key="5">
    <source>
        <dbReference type="ARBA" id="ARBA00023125"/>
    </source>
</evidence>
<accession>A0A1M6NQT3</accession>
<evidence type="ECO:0000256" key="9">
    <source>
        <dbReference type="ARBA" id="ARBA00032235"/>
    </source>
</evidence>
<dbReference type="Gene3D" id="1.10.290.10">
    <property type="entry name" value="Topoisomerase I, domain 4"/>
    <property type="match status" value="1"/>
</dbReference>
<dbReference type="RefSeq" id="WP_072989417.1">
    <property type="nucleotide sequence ID" value="NZ_FQZB01000012.1"/>
</dbReference>
<keyword evidence="4" id="KW-0799">Topoisomerase</keyword>
<evidence type="ECO:0000256" key="10">
    <source>
        <dbReference type="ARBA" id="ARBA00032877"/>
    </source>
</evidence>
<dbReference type="AlphaFoldDB" id="A0A1M6NQT3"/>
<protein>
    <recommendedName>
        <fullName evidence="3">DNA topoisomerase</fullName>
        <ecNumber evidence="3">5.6.2.1</ecNumber>
    </recommendedName>
    <alternativeName>
        <fullName evidence="10">Omega-protein</fullName>
    </alternativeName>
    <alternativeName>
        <fullName evidence="9">Relaxing enzyme</fullName>
    </alternativeName>
    <alternativeName>
        <fullName evidence="7">Swivelase</fullName>
    </alternativeName>
    <alternativeName>
        <fullName evidence="8">Untwisting enzyme</fullName>
    </alternativeName>
</protein>
<feature type="domain" description="Toprim" evidence="11">
    <location>
        <begin position="3"/>
        <end position="137"/>
    </location>
</feature>
<keyword evidence="5" id="KW-0238">DNA-binding</keyword>
<evidence type="ECO:0000256" key="2">
    <source>
        <dbReference type="ARBA" id="ARBA00009446"/>
    </source>
</evidence>
<gene>
    <name evidence="13" type="ORF">SAMN02745163_02983</name>
</gene>
<dbReference type="OrthoDB" id="9803554at2"/>
<dbReference type="Gene3D" id="3.40.50.140">
    <property type="match status" value="1"/>
</dbReference>
<dbReference type="Pfam" id="PF01131">
    <property type="entry name" value="Topoisom_bac"/>
    <property type="match status" value="1"/>
</dbReference>
<evidence type="ECO:0000313" key="13">
    <source>
        <dbReference type="EMBL" id="SHJ98044.1"/>
    </source>
</evidence>
<dbReference type="PROSITE" id="PS52039">
    <property type="entry name" value="TOPO_IA_2"/>
    <property type="match status" value="1"/>
</dbReference>
<dbReference type="InterPro" id="IPR013826">
    <property type="entry name" value="Topo_IA_cen_sub3"/>
</dbReference>
<dbReference type="STRING" id="1121302.SAMN02745163_02983"/>
<dbReference type="InterPro" id="IPR003601">
    <property type="entry name" value="Topo_IA_2"/>
</dbReference>
<dbReference type="PANTHER" id="PTHR11390:SF21">
    <property type="entry name" value="DNA TOPOISOMERASE 3-ALPHA"/>
    <property type="match status" value="1"/>
</dbReference>
<dbReference type="GO" id="GO:0006265">
    <property type="term" value="P:DNA topological change"/>
    <property type="evidence" value="ECO:0007669"/>
    <property type="project" value="InterPro"/>
</dbReference>
<evidence type="ECO:0000259" key="11">
    <source>
        <dbReference type="PROSITE" id="PS50880"/>
    </source>
</evidence>
<dbReference type="InterPro" id="IPR034144">
    <property type="entry name" value="TOPRIM_TopoIII"/>
</dbReference>
<sequence>MGKALFVTEKPSVAMDFVKLLNVKGTKRDGYIEGDKAVFTWCVGHMVTMCYPEAYDEKLKFWNLKDLPFLPKEYLYDVIPQVKKQFEIVKSLLNRNDIDTIYVCTDSGREGEYIYRLVDKQAGEPNKTKKRIWIDSQTEEEIKRGIKEAKPLSEYDSLAHSAYLRAKEDYLVGINFSRLLTLTYGRQISNFLNNDKVVIAVGRVMSCVLGMVVDREREIRGFQKKNFYKINGEFIKSEDESYEGEWKAIEGTRYYNSSLLYNDTGFNKEQDARNLISYIKPAEFAVVESVKKTKETKNAPLLFNLAELQNECTKRFKISPDETLGFIQKLYEKKLLTYPRTDARVLSTAVAKNIGSNISKLVKMNFNQNVTNYSNEILKNSWQKNILKSKYVDDSKITDHYAIIPTGEGQSSVNSLGKLERAIYDLVVTRFLAIFYPPAKYSKVAIVTNVMDERFMTSKKVCVEKGYLEILKNDVKDKDSEEDAAAFLSKLRKGEKLQIGEYRIKEGETTPPKRYTTGSIIIAMENAGKLIEDDELREHIKGQGIGTSATRAEIIKKLINIGYLGANSKSQILTPTEKGEMIYEAIKVSVPSLLNPTLTASWEKGLKLVYEKAIEPDNFMEKLEYYTKNNINRVMVENNLGYLNRRLFEVRKVYNVDIS</sequence>
<keyword evidence="14" id="KW-1185">Reference proteome</keyword>
<dbReference type="SMART" id="SM00493">
    <property type="entry name" value="TOPRIM"/>
    <property type="match status" value="1"/>
</dbReference>
<feature type="domain" description="Topo IA-type catalytic" evidence="12">
    <location>
        <begin position="155"/>
        <end position="631"/>
    </location>
</feature>
<name>A0A1M6NQT3_9CLOT</name>
<dbReference type="Proteomes" id="UP000184310">
    <property type="component" value="Unassembled WGS sequence"/>
</dbReference>
<dbReference type="InterPro" id="IPR023406">
    <property type="entry name" value="Topo_IA_AS"/>
</dbReference>
<dbReference type="SUPFAM" id="SSF56712">
    <property type="entry name" value="Prokaryotic type I DNA topoisomerase"/>
    <property type="match status" value="1"/>
</dbReference>
<evidence type="ECO:0000256" key="8">
    <source>
        <dbReference type="ARBA" id="ARBA00031985"/>
    </source>
</evidence>
<dbReference type="GO" id="GO:0003677">
    <property type="term" value="F:DNA binding"/>
    <property type="evidence" value="ECO:0007669"/>
    <property type="project" value="UniProtKB-KW"/>
</dbReference>
<dbReference type="InterPro" id="IPR023405">
    <property type="entry name" value="Topo_IA_core_domain"/>
</dbReference>
<dbReference type="InterPro" id="IPR013825">
    <property type="entry name" value="Topo_IA_cen_sub2"/>
</dbReference>
<comment type="similarity">
    <text evidence="2">Belongs to the type IA topoisomerase family.</text>
</comment>